<dbReference type="Proteomes" id="UP000030759">
    <property type="component" value="Unassembled WGS sequence"/>
</dbReference>
<proteinExistence type="predicted"/>
<protein>
    <submittedName>
        <fullName evidence="2">AT-rich interactive domain-containing protein 1A</fullName>
    </submittedName>
</protein>
<accession>A0A061IKF4</accession>
<gene>
    <name evidence="2" type="ORF">H671_2g6188</name>
</gene>
<sequence>MDQMGKMRPQPYGGTNPYTQQQGPPSGPQQGHGYPGQPYGSQTPQRYPMTMQGRAQSAMGGLSYAQQVYDDLDLCCLKSVFED</sequence>
<dbReference type="AlphaFoldDB" id="A0A061IKF4"/>
<evidence type="ECO:0000313" key="3">
    <source>
        <dbReference type="Proteomes" id="UP000030759"/>
    </source>
</evidence>
<name>A0A061IKF4_CRIGR</name>
<dbReference type="EMBL" id="KE668190">
    <property type="protein sequence ID" value="ERE84146.1"/>
    <property type="molecule type" value="Genomic_DNA"/>
</dbReference>
<evidence type="ECO:0000256" key="1">
    <source>
        <dbReference type="SAM" id="MobiDB-lite"/>
    </source>
</evidence>
<feature type="region of interest" description="Disordered" evidence="1">
    <location>
        <begin position="1"/>
        <end position="47"/>
    </location>
</feature>
<organism evidence="2 3">
    <name type="scientific">Cricetulus griseus</name>
    <name type="common">Chinese hamster</name>
    <name type="synonym">Cricetulus barabensis griseus</name>
    <dbReference type="NCBI Taxonomy" id="10029"/>
    <lineage>
        <taxon>Eukaryota</taxon>
        <taxon>Metazoa</taxon>
        <taxon>Chordata</taxon>
        <taxon>Craniata</taxon>
        <taxon>Vertebrata</taxon>
        <taxon>Euteleostomi</taxon>
        <taxon>Mammalia</taxon>
        <taxon>Eutheria</taxon>
        <taxon>Euarchontoglires</taxon>
        <taxon>Glires</taxon>
        <taxon>Rodentia</taxon>
        <taxon>Myomorpha</taxon>
        <taxon>Muroidea</taxon>
        <taxon>Cricetidae</taxon>
        <taxon>Cricetinae</taxon>
        <taxon>Cricetulus</taxon>
    </lineage>
</organism>
<feature type="compositionally biased region" description="Low complexity" evidence="1">
    <location>
        <begin position="17"/>
        <end position="40"/>
    </location>
</feature>
<evidence type="ECO:0000313" key="2">
    <source>
        <dbReference type="EMBL" id="ERE84146.1"/>
    </source>
</evidence>
<reference evidence="3" key="1">
    <citation type="journal article" date="2013" name="Nat. Biotechnol.">
        <title>Chinese hamster genome sequenced from sorted chromosomes.</title>
        <authorList>
            <person name="Brinkrolf K."/>
            <person name="Rupp O."/>
            <person name="Laux H."/>
            <person name="Kollin F."/>
            <person name="Ernst W."/>
            <person name="Linke B."/>
            <person name="Kofler R."/>
            <person name="Romand S."/>
            <person name="Hesse F."/>
            <person name="Budach W.E."/>
            <person name="Galosy S."/>
            <person name="Muller D."/>
            <person name="Noll T."/>
            <person name="Wienberg J."/>
            <person name="Jostock T."/>
            <person name="Leonard M."/>
            <person name="Grillari J."/>
            <person name="Tauch A."/>
            <person name="Goesmann A."/>
            <person name="Helk B."/>
            <person name="Mott J.E."/>
            <person name="Puhler A."/>
            <person name="Borth N."/>
        </authorList>
    </citation>
    <scope>NUCLEOTIDE SEQUENCE [LARGE SCALE GENOMIC DNA]</scope>
    <source>
        <strain evidence="3">17A/GY</strain>
    </source>
</reference>